<gene>
    <name evidence="6" type="ORF">GGD57_002460</name>
</gene>
<evidence type="ECO:0000256" key="2">
    <source>
        <dbReference type="ARBA" id="ARBA00022630"/>
    </source>
</evidence>
<dbReference type="InterPro" id="IPR011251">
    <property type="entry name" value="Luciferase-like_dom"/>
</dbReference>
<keyword evidence="2" id="KW-0285">Flavoprotein</keyword>
<evidence type="ECO:0000256" key="3">
    <source>
        <dbReference type="ARBA" id="ARBA00023002"/>
    </source>
</evidence>
<name>A0A7W6W507_9HYPH</name>
<comment type="similarity">
    <text evidence="1">Belongs to the bacterial luciferase oxidoreductase family.</text>
</comment>
<evidence type="ECO:0000313" key="7">
    <source>
        <dbReference type="Proteomes" id="UP000540909"/>
    </source>
</evidence>
<dbReference type="PANTHER" id="PTHR30137:SF16">
    <property type="entry name" value="BLL0895 PROTEIN"/>
    <property type="match status" value="1"/>
</dbReference>
<dbReference type="GO" id="GO:0052601">
    <property type="term" value="F:limonene 1,2-monooxygenase [NAD(P)H) activity"/>
    <property type="evidence" value="ECO:0007669"/>
    <property type="project" value="UniProtKB-EC"/>
</dbReference>
<dbReference type="Gene3D" id="3.20.20.30">
    <property type="entry name" value="Luciferase-like domain"/>
    <property type="match status" value="1"/>
</dbReference>
<dbReference type="InterPro" id="IPR050766">
    <property type="entry name" value="Bact_Lucif_Oxidored"/>
</dbReference>
<keyword evidence="4 6" id="KW-0503">Monooxygenase</keyword>
<dbReference type="RefSeq" id="WP_246713612.1">
    <property type="nucleotide sequence ID" value="NZ_JACIFY010000007.1"/>
</dbReference>
<feature type="domain" description="Luciferase-like" evidence="5">
    <location>
        <begin position="8"/>
        <end position="265"/>
    </location>
</feature>
<reference evidence="6 7" key="1">
    <citation type="submission" date="2020-08" db="EMBL/GenBank/DDBJ databases">
        <title>Genomic Encyclopedia of Type Strains, Phase IV (KMG-V): Genome sequencing to study the core and pangenomes of soil and plant-associated prokaryotes.</title>
        <authorList>
            <person name="Whitman W."/>
        </authorList>
    </citation>
    <scope>NUCLEOTIDE SEQUENCE [LARGE SCALE GENOMIC DNA]</scope>
    <source>
        <strain evidence="6 7">SEMIA 4089</strain>
    </source>
</reference>
<proteinExistence type="inferred from homology"/>
<comment type="caution">
    <text evidence="6">The sequence shown here is derived from an EMBL/GenBank/DDBJ whole genome shotgun (WGS) entry which is preliminary data.</text>
</comment>
<keyword evidence="3 6" id="KW-0560">Oxidoreductase</keyword>
<dbReference type="GO" id="GO:0005829">
    <property type="term" value="C:cytosol"/>
    <property type="evidence" value="ECO:0007669"/>
    <property type="project" value="TreeGrafter"/>
</dbReference>
<evidence type="ECO:0000256" key="4">
    <source>
        <dbReference type="ARBA" id="ARBA00023033"/>
    </source>
</evidence>
<dbReference type="Proteomes" id="UP000540909">
    <property type="component" value="Unassembled WGS sequence"/>
</dbReference>
<dbReference type="InterPro" id="IPR036661">
    <property type="entry name" value="Luciferase-like_sf"/>
</dbReference>
<dbReference type="Pfam" id="PF00296">
    <property type="entry name" value="Bac_luciferase"/>
    <property type="match status" value="1"/>
</dbReference>
<evidence type="ECO:0000313" key="6">
    <source>
        <dbReference type="EMBL" id="MBB4235886.1"/>
    </source>
</evidence>
<evidence type="ECO:0000259" key="5">
    <source>
        <dbReference type="Pfam" id="PF00296"/>
    </source>
</evidence>
<dbReference type="EC" id="1.14.13.107" evidence="6"/>
<dbReference type="AlphaFoldDB" id="A0A7W6W507"/>
<protein>
    <submittedName>
        <fullName evidence="6">Limonene 1,2-monooxygenase</fullName>
        <ecNumber evidence="6">1.14.13.107</ecNumber>
    </submittedName>
</protein>
<dbReference type="EMBL" id="JACIFY010000007">
    <property type="protein sequence ID" value="MBB4235886.1"/>
    <property type="molecule type" value="Genomic_DNA"/>
</dbReference>
<sequence>MSYLPLKHGLFLPPFHKVTESPTISLHRDMEIIRWADELGFDEAWVGEHHSGGFETIASPELLLAAVAERTRRIRLGTGVVSLPYHNPLMVANRIIQLDHMTQGRIIFGVGPGLLVTDARMLGIDPQQTRDRMAEALEVIVRLLRGETITHTADWFVLKDARVHFAPYQQPHPEIALASSISPSGAKAAGKYGFSMLCVAAADRAGFDALKTNWDIATQVAEANGKKMDPRGLRLVAPMHIAETREQAAKNVQFGLRDYMDYSNSVAPGRFPADGDPVAYMNEVGGGAIGTPDDAIALIERLIGRQGDFGVFLQMAHNWADWEQTRRSYELYARYVIPHFTKVNANRQASLTEMAGNAANNEAERRRAVEAQIAKYATESKKG</sequence>
<organism evidence="6 7">
    <name type="scientific">Rhizobium esperanzae</name>
    <dbReference type="NCBI Taxonomy" id="1967781"/>
    <lineage>
        <taxon>Bacteria</taxon>
        <taxon>Pseudomonadati</taxon>
        <taxon>Pseudomonadota</taxon>
        <taxon>Alphaproteobacteria</taxon>
        <taxon>Hyphomicrobiales</taxon>
        <taxon>Rhizobiaceae</taxon>
        <taxon>Rhizobium/Agrobacterium group</taxon>
        <taxon>Rhizobium</taxon>
    </lineage>
</organism>
<dbReference type="PANTHER" id="PTHR30137">
    <property type="entry name" value="LUCIFERASE-LIKE MONOOXYGENASE"/>
    <property type="match status" value="1"/>
</dbReference>
<evidence type="ECO:0000256" key="1">
    <source>
        <dbReference type="ARBA" id="ARBA00010426"/>
    </source>
</evidence>
<dbReference type="SUPFAM" id="SSF51679">
    <property type="entry name" value="Bacterial luciferase-like"/>
    <property type="match status" value="1"/>
</dbReference>
<accession>A0A7W6W507</accession>